<keyword evidence="3" id="KW-0472">Membrane</keyword>
<protein>
    <submittedName>
        <fullName evidence="4">Uncharacterized protein</fullName>
    </submittedName>
</protein>
<dbReference type="SUPFAM" id="SSF57424">
    <property type="entry name" value="LDL receptor-like module"/>
    <property type="match status" value="1"/>
</dbReference>
<feature type="non-terminal residue" evidence="4">
    <location>
        <position position="1"/>
    </location>
</feature>
<organism evidence="4 5">
    <name type="scientific">Meganyctiphanes norvegica</name>
    <name type="common">Northern krill</name>
    <name type="synonym">Thysanopoda norvegica</name>
    <dbReference type="NCBI Taxonomy" id="48144"/>
    <lineage>
        <taxon>Eukaryota</taxon>
        <taxon>Metazoa</taxon>
        <taxon>Ecdysozoa</taxon>
        <taxon>Arthropoda</taxon>
        <taxon>Crustacea</taxon>
        <taxon>Multicrustacea</taxon>
        <taxon>Malacostraca</taxon>
        <taxon>Eumalacostraca</taxon>
        <taxon>Eucarida</taxon>
        <taxon>Euphausiacea</taxon>
        <taxon>Euphausiidae</taxon>
        <taxon>Meganyctiphanes</taxon>
    </lineage>
</organism>
<keyword evidence="1" id="KW-1015">Disulfide bond</keyword>
<evidence type="ECO:0000256" key="3">
    <source>
        <dbReference type="SAM" id="Phobius"/>
    </source>
</evidence>
<evidence type="ECO:0000256" key="1">
    <source>
        <dbReference type="ARBA" id="ARBA00023157"/>
    </source>
</evidence>
<feature type="transmembrane region" description="Helical" evidence="3">
    <location>
        <begin position="12"/>
        <end position="29"/>
    </location>
</feature>
<dbReference type="AlphaFoldDB" id="A0AAV2QI53"/>
<keyword evidence="5" id="KW-1185">Reference proteome</keyword>
<dbReference type="EMBL" id="CAXKWB010006738">
    <property type="protein sequence ID" value="CAL4084141.1"/>
    <property type="molecule type" value="Genomic_DNA"/>
</dbReference>
<evidence type="ECO:0000313" key="4">
    <source>
        <dbReference type="EMBL" id="CAL4084141.1"/>
    </source>
</evidence>
<keyword evidence="3" id="KW-0812">Transmembrane</keyword>
<dbReference type="InterPro" id="IPR023415">
    <property type="entry name" value="LDLR_class-A_CS"/>
</dbReference>
<dbReference type="PROSITE" id="PS50068">
    <property type="entry name" value="LDLRA_2"/>
    <property type="match status" value="1"/>
</dbReference>
<dbReference type="CDD" id="cd00112">
    <property type="entry name" value="LDLa"/>
    <property type="match status" value="1"/>
</dbReference>
<comment type="caution">
    <text evidence="2">Lacks conserved residue(s) required for the propagation of feature annotation.</text>
</comment>
<keyword evidence="3" id="KW-1133">Transmembrane helix</keyword>
<dbReference type="Proteomes" id="UP001497623">
    <property type="component" value="Unassembled WGS sequence"/>
</dbReference>
<accession>A0AAV2QI53</accession>
<sequence>QFTPGPQHARMLSYKVIFCGLLILVVQWYQAEAACSQDEHGNSLCTTGKSCNSDGTECVSSGGRPQIGAGGNCTDGEFNCGKFCIPASIVCDGEIDCGNGSDEPDYCNQIAK</sequence>
<dbReference type="PROSITE" id="PS01209">
    <property type="entry name" value="LDLRA_1"/>
    <property type="match status" value="1"/>
</dbReference>
<dbReference type="InterPro" id="IPR036055">
    <property type="entry name" value="LDL_receptor-like_sf"/>
</dbReference>
<dbReference type="InterPro" id="IPR002172">
    <property type="entry name" value="LDrepeatLR_classA_rpt"/>
</dbReference>
<dbReference type="Gene3D" id="4.10.400.10">
    <property type="entry name" value="Low-density Lipoprotein Receptor"/>
    <property type="match status" value="1"/>
</dbReference>
<proteinExistence type="predicted"/>
<dbReference type="SMART" id="SM00192">
    <property type="entry name" value="LDLa"/>
    <property type="match status" value="1"/>
</dbReference>
<gene>
    <name evidence="4" type="ORF">MNOR_LOCUS12331</name>
</gene>
<dbReference type="Pfam" id="PF00057">
    <property type="entry name" value="Ldl_recept_a"/>
    <property type="match status" value="1"/>
</dbReference>
<evidence type="ECO:0000313" key="5">
    <source>
        <dbReference type="Proteomes" id="UP001497623"/>
    </source>
</evidence>
<name>A0AAV2QI53_MEGNR</name>
<reference evidence="4 5" key="1">
    <citation type="submission" date="2024-05" db="EMBL/GenBank/DDBJ databases">
        <authorList>
            <person name="Wallberg A."/>
        </authorList>
    </citation>
    <scope>NUCLEOTIDE SEQUENCE [LARGE SCALE GENOMIC DNA]</scope>
</reference>
<comment type="caution">
    <text evidence="4">The sequence shown here is derived from an EMBL/GenBank/DDBJ whole genome shotgun (WGS) entry which is preliminary data.</text>
</comment>
<evidence type="ECO:0000256" key="2">
    <source>
        <dbReference type="PROSITE-ProRule" id="PRU00124"/>
    </source>
</evidence>